<dbReference type="RefSeq" id="WP_009121556.1">
    <property type="nucleotide sequence ID" value="NZ_CABIZW010000005.1"/>
</dbReference>
<keyword evidence="1" id="KW-0472">Membrane</keyword>
<dbReference type="EMBL" id="NFII01000019">
    <property type="protein sequence ID" value="OUN99535.1"/>
    <property type="molecule type" value="Genomic_DNA"/>
</dbReference>
<dbReference type="Proteomes" id="UP000195386">
    <property type="component" value="Unassembled WGS sequence"/>
</dbReference>
<evidence type="ECO:0000313" key="2">
    <source>
        <dbReference type="EMBL" id="OUN99535.1"/>
    </source>
</evidence>
<gene>
    <name evidence="3" type="ORF">B5F24_06775</name>
    <name evidence="2" type="ORF">B5F97_15355</name>
    <name evidence="5" type="ORF">DWW09_15480</name>
    <name evidence="4" type="ORF">DWX38_05330</name>
</gene>
<dbReference type="Proteomes" id="UP000285159">
    <property type="component" value="Unassembled WGS sequence"/>
</dbReference>
<evidence type="ECO:0000313" key="8">
    <source>
        <dbReference type="Proteomes" id="UP000284366"/>
    </source>
</evidence>
<proteinExistence type="predicted"/>
<reference evidence="8 9" key="3">
    <citation type="submission" date="2018-08" db="EMBL/GenBank/DDBJ databases">
        <title>A genome reference for cultivated species of the human gut microbiota.</title>
        <authorList>
            <person name="Zou Y."/>
            <person name="Xue W."/>
            <person name="Luo G."/>
        </authorList>
    </citation>
    <scope>NUCLEOTIDE SEQUENCE [LARGE SCALE GENOMIC DNA]</scope>
    <source>
        <strain evidence="5 8">AF14-27</strain>
        <strain evidence="4 9">AF19-1AC</strain>
    </source>
</reference>
<dbReference type="EMBL" id="QRZG01000033">
    <property type="protein sequence ID" value="RGV49952.1"/>
    <property type="molecule type" value="Genomic_DNA"/>
</dbReference>
<reference evidence="6 7" key="1">
    <citation type="submission" date="2017-04" db="EMBL/GenBank/DDBJ databases">
        <title>Function of individual gut microbiota members based on whole genome sequencing of pure cultures obtained from chicken caecum.</title>
        <authorList>
            <person name="Medvecky M."/>
            <person name="Cejkova D."/>
            <person name="Polansky O."/>
            <person name="Karasova D."/>
            <person name="Kubasova T."/>
            <person name="Cizek A."/>
            <person name="Rychlik I."/>
        </authorList>
    </citation>
    <scope>NUCLEOTIDE SEQUENCE [LARGE SCALE GENOMIC DNA]</scope>
    <source>
        <strain evidence="7">An189</strain>
        <strain evidence="6">An43</strain>
    </source>
</reference>
<evidence type="ECO:0000313" key="4">
    <source>
        <dbReference type="EMBL" id="RGT34396.1"/>
    </source>
</evidence>
<dbReference type="AlphaFoldDB" id="A0A1Y3YNU4"/>
<dbReference type="Proteomes" id="UP000196587">
    <property type="component" value="Unassembled WGS sequence"/>
</dbReference>
<evidence type="ECO:0000313" key="7">
    <source>
        <dbReference type="Proteomes" id="UP000196587"/>
    </source>
</evidence>
<evidence type="ECO:0008006" key="10">
    <source>
        <dbReference type="Google" id="ProtNLM"/>
    </source>
</evidence>
<keyword evidence="1" id="KW-0812">Transmembrane</keyword>
<dbReference type="GeneID" id="68850635"/>
<organism evidence="2 6">
    <name type="scientific">Bacteroides clarus</name>
    <dbReference type="NCBI Taxonomy" id="626929"/>
    <lineage>
        <taxon>Bacteria</taxon>
        <taxon>Pseudomonadati</taxon>
        <taxon>Bacteroidota</taxon>
        <taxon>Bacteroidia</taxon>
        <taxon>Bacteroidales</taxon>
        <taxon>Bacteroidaceae</taxon>
        <taxon>Bacteroides</taxon>
    </lineage>
</organism>
<evidence type="ECO:0000313" key="5">
    <source>
        <dbReference type="EMBL" id="RGV49952.1"/>
    </source>
</evidence>
<dbReference type="EMBL" id="NFKE01000004">
    <property type="protein sequence ID" value="OUP34874.1"/>
    <property type="molecule type" value="Genomic_DNA"/>
</dbReference>
<feature type="transmembrane region" description="Helical" evidence="1">
    <location>
        <begin position="6"/>
        <end position="28"/>
    </location>
</feature>
<dbReference type="Proteomes" id="UP000284366">
    <property type="component" value="Unassembled WGS sequence"/>
</dbReference>
<evidence type="ECO:0000313" key="6">
    <source>
        <dbReference type="Proteomes" id="UP000195386"/>
    </source>
</evidence>
<evidence type="ECO:0000313" key="3">
    <source>
        <dbReference type="EMBL" id="OUP34874.1"/>
    </source>
</evidence>
<reference evidence="2" key="2">
    <citation type="journal article" date="2018" name="BMC Genomics">
        <title>Whole genome sequencing and function prediction of 133 gut anaerobes isolated from chicken caecum in pure cultures.</title>
        <authorList>
            <person name="Medvecky M."/>
            <person name="Cejkova D."/>
            <person name="Polansky O."/>
            <person name="Karasova D."/>
            <person name="Kubasova T."/>
            <person name="Cizek A."/>
            <person name="Rychlik I."/>
        </authorList>
    </citation>
    <scope>NUCLEOTIDE SEQUENCE</scope>
    <source>
        <strain evidence="3">An189</strain>
        <strain evidence="2">An43</strain>
    </source>
</reference>
<comment type="caution">
    <text evidence="2">The sequence shown here is derived from an EMBL/GenBank/DDBJ whole genome shotgun (WGS) entry which is preliminary data.</text>
</comment>
<dbReference type="EMBL" id="QRWP01000003">
    <property type="protein sequence ID" value="RGT34396.1"/>
    <property type="molecule type" value="Genomic_DNA"/>
</dbReference>
<evidence type="ECO:0000313" key="9">
    <source>
        <dbReference type="Proteomes" id="UP000285159"/>
    </source>
</evidence>
<sequence>MNNWQNWAVALILLLCIVRIGQSVYLFFRKVKEKRNPCENCATGCELKRLYEKKRSECSDERKEIKKNCCG</sequence>
<name>A0A1Y3YNU4_9BACE</name>
<protein>
    <recommendedName>
        <fullName evidence="10">FeoB-associated Cys-rich membrane protein</fullName>
    </recommendedName>
</protein>
<accession>A0A1Y3YNU4</accession>
<keyword evidence="1" id="KW-1133">Transmembrane helix</keyword>
<evidence type="ECO:0000256" key="1">
    <source>
        <dbReference type="SAM" id="Phobius"/>
    </source>
</evidence>